<gene>
    <name evidence="2" type="ORF">Tsubulata_006409</name>
</gene>
<accession>A0A9Q0F0F3</accession>
<dbReference type="Gene3D" id="1.10.246.220">
    <property type="match status" value="1"/>
</dbReference>
<name>A0A9Q0F0F3_9ROSI</name>
<feature type="region of interest" description="Disordered" evidence="1">
    <location>
        <begin position="105"/>
        <end position="124"/>
    </location>
</feature>
<organism evidence="2 3">
    <name type="scientific">Turnera subulata</name>
    <dbReference type="NCBI Taxonomy" id="218843"/>
    <lineage>
        <taxon>Eukaryota</taxon>
        <taxon>Viridiplantae</taxon>
        <taxon>Streptophyta</taxon>
        <taxon>Embryophyta</taxon>
        <taxon>Tracheophyta</taxon>
        <taxon>Spermatophyta</taxon>
        <taxon>Magnoliopsida</taxon>
        <taxon>eudicotyledons</taxon>
        <taxon>Gunneridae</taxon>
        <taxon>Pentapetalae</taxon>
        <taxon>rosids</taxon>
        <taxon>fabids</taxon>
        <taxon>Malpighiales</taxon>
        <taxon>Passifloraceae</taxon>
        <taxon>Turnera</taxon>
    </lineage>
</organism>
<reference evidence="2" key="2">
    <citation type="journal article" date="2023" name="Plants (Basel)">
        <title>Annotation of the Turnera subulata (Passifloraceae) Draft Genome Reveals the S-Locus Evolved after the Divergence of Turneroideae from Passifloroideae in a Stepwise Manner.</title>
        <authorList>
            <person name="Henning P.M."/>
            <person name="Roalson E.H."/>
            <person name="Mir W."/>
            <person name="McCubbin A.G."/>
            <person name="Shore J.S."/>
        </authorList>
    </citation>
    <scope>NUCLEOTIDE SEQUENCE</scope>
    <source>
        <strain evidence="2">F60SS</strain>
    </source>
</reference>
<dbReference type="EMBL" id="JAKUCV010007712">
    <property type="protein sequence ID" value="KAJ4822297.1"/>
    <property type="molecule type" value="Genomic_DNA"/>
</dbReference>
<comment type="caution">
    <text evidence="2">The sequence shown here is derived from an EMBL/GenBank/DDBJ whole genome shotgun (WGS) entry which is preliminary data.</text>
</comment>
<proteinExistence type="predicted"/>
<evidence type="ECO:0000256" key="1">
    <source>
        <dbReference type="SAM" id="MobiDB-lite"/>
    </source>
</evidence>
<dbReference type="PANTHER" id="PTHR47122">
    <property type="entry name" value="MYB-LIKE DNA-BINDING DOMAIN CONTAINING PROTEIN, EXPRESSED"/>
    <property type="match status" value="1"/>
</dbReference>
<feature type="region of interest" description="Disordered" evidence="1">
    <location>
        <begin position="353"/>
        <end position="388"/>
    </location>
</feature>
<dbReference type="CDD" id="cd11660">
    <property type="entry name" value="SANT_TRF"/>
    <property type="match status" value="1"/>
</dbReference>
<dbReference type="OrthoDB" id="608866at2759"/>
<feature type="compositionally biased region" description="Basic and acidic residues" evidence="1">
    <location>
        <begin position="156"/>
        <end position="175"/>
    </location>
</feature>
<feature type="non-terminal residue" evidence="2">
    <location>
        <position position="484"/>
    </location>
</feature>
<evidence type="ECO:0008006" key="4">
    <source>
        <dbReference type="Google" id="ProtNLM"/>
    </source>
</evidence>
<dbReference type="PANTHER" id="PTHR47122:SF8">
    <property type="entry name" value="MYB-LIKE DOMAIN-CONTAINING PROTEIN"/>
    <property type="match status" value="1"/>
</dbReference>
<dbReference type="SUPFAM" id="SSF46689">
    <property type="entry name" value="Homeodomain-like"/>
    <property type="match status" value="1"/>
</dbReference>
<evidence type="ECO:0000313" key="3">
    <source>
        <dbReference type="Proteomes" id="UP001141552"/>
    </source>
</evidence>
<dbReference type="InterPro" id="IPR009057">
    <property type="entry name" value="Homeodomain-like_sf"/>
</dbReference>
<dbReference type="Proteomes" id="UP001141552">
    <property type="component" value="Unassembled WGS sequence"/>
</dbReference>
<sequence length="484" mass="53664">SISRPPRPAPVHPGLLESAVAETMSTETSVASDKSSNMFTNILDEVSPDLLYFSVLEDEVAEMQNFLVEPEYNRDYLDGAAGLEPFNRLMDFDFESFSGSFKHDEGELYNDGPGQLRTEGGGEAKLEEDSNRLQGNNETILHENFVVQPTSIDTSLHSHEKDSGEADRSDRSSEITMVHESKFDKNLLLRSQLTNQELQEVSKISAQKQCLNHLDLQYQGTMDSKSIVGQKAVEGDQFDDSNALKFSASSSLVTKIRFRLTDKTNAAVAFPAEKKRPKSARSRRCTAGPYVQKPMHEYRLSGMCYKSSSRGFLTVGSSKQRYRKRSGAAELFYGAESSEGSCTTLSFGHRIQKEQSENELSLDNNSEDGKENSGSASSEVLDKEHSSAIDDVSKDECFTSSDAPKGGNRTGRCRWTLFETKKLIEGVSQCGVGKWKCIKKLMFSSSRLTAMQLKNGRGVKQVSDQLPESVLCRVRDLAATHSRP</sequence>
<feature type="region of interest" description="Disordered" evidence="1">
    <location>
        <begin position="153"/>
        <end position="175"/>
    </location>
</feature>
<keyword evidence="3" id="KW-1185">Reference proteome</keyword>
<dbReference type="AlphaFoldDB" id="A0A9Q0F0F3"/>
<reference evidence="2" key="1">
    <citation type="submission" date="2022-02" db="EMBL/GenBank/DDBJ databases">
        <authorList>
            <person name="Henning P.M."/>
            <person name="McCubbin A.G."/>
            <person name="Shore J.S."/>
        </authorList>
    </citation>
    <scope>NUCLEOTIDE SEQUENCE</scope>
    <source>
        <strain evidence="2">F60SS</strain>
        <tissue evidence="2">Leaves</tissue>
    </source>
</reference>
<protein>
    <recommendedName>
        <fullName evidence="4">Myb-like domain-containing protein</fullName>
    </recommendedName>
</protein>
<evidence type="ECO:0000313" key="2">
    <source>
        <dbReference type="EMBL" id="KAJ4822297.1"/>
    </source>
</evidence>